<gene>
    <name evidence="8" type="ORF">TDSAC_1372</name>
</gene>
<dbReference type="KEGG" id="taci:TDSAC_1372"/>
<comment type="similarity">
    <text evidence="1 5">Belongs to the peptidase S41A family.</text>
</comment>
<dbReference type="InterPro" id="IPR041489">
    <property type="entry name" value="PDZ_6"/>
</dbReference>
<keyword evidence="6" id="KW-0812">Transmembrane</keyword>
<dbReference type="PROSITE" id="PS50106">
    <property type="entry name" value="PDZ"/>
    <property type="match status" value="1"/>
</dbReference>
<dbReference type="OrthoDB" id="9812068at2"/>
<feature type="transmembrane region" description="Helical" evidence="6">
    <location>
        <begin position="7"/>
        <end position="25"/>
    </location>
</feature>
<proteinExistence type="inferred from homology"/>
<evidence type="ECO:0000256" key="5">
    <source>
        <dbReference type="RuleBase" id="RU004404"/>
    </source>
</evidence>
<dbReference type="SUPFAM" id="SSF50156">
    <property type="entry name" value="PDZ domain-like"/>
    <property type="match status" value="1"/>
</dbReference>
<dbReference type="GO" id="GO:0004175">
    <property type="term" value="F:endopeptidase activity"/>
    <property type="evidence" value="ECO:0007669"/>
    <property type="project" value="TreeGrafter"/>
</dbReference>
<dbReference type="InterPro" id="IPR005151">
    <property type="entry name" value="Tail-specific_protease"/>
</dbReference>
<dbReference type="GO" id="GO:0006508">
    <property type="term" value="P:proteolysis"/>
    <property type="evidence" value="ECO:0007669"/>
    <property type="project" value="UniProtKB-KW"/>
</dbReference>
<dbReference type="Proteomes" id="UP000244792">
    <property type="component" value="Chromosome"/>
</dbReference>
<keyword evidence="6" id="KW-1133">Transmembrane helix</keyword>
<dbReference type="Gene3D" id="3.30.750.44">
    <property type="match status" value="1"/>
</dbReference>
<dbReference type="InterPro" id="IPR029045">
    <property type="entry name" value="ClpP/crotonase-like_dom_sf"/>
</dbReference>
<accession>A0A2R4W1Z6</accession>
<evidence type="ECO:0000256" key="6">
    <source>
        <dbReference type="SAM" id="Phobius"/>
    </source>
</evidence>
<protein>
    <submittedName>
        <fullName evidence="8">Carboxyl-terminal processing protease</fullName>
    </submittedName>
</protein>
<dbReference type="InterPro" id="IPR001478">
    <property type="entry name" value="PDZ"/>
</dbReference>
<keyword evidence="6" id="KW-0472">Membrane</keyword>
<evidence type="ECO:0000313" key="9">
    <source>
        <dbReference type="Proteomes" id="UP000244792"/>
    </source>
</evidence>
<dbReference type="FunFam" id="2.30.42.10:FF:000063">
    <property type="entry name" value="Peptidase, S41 family"/>
    <property type="match status" value="1"/>
</dbReference>
<dbReference type="InterPro" id="IPR004447">
    <property type="entry name" value="Peptidase_S41A"/>
</dbReference>
<dbReference type="Gene3D" id="2.30.42.10">
    <property type="match status" value="1"/>
</dbReference>
<dbReference type="Pfam" id="PF03572">
    <property type="entry name" value="Peptidase_S41"/>
    <property type="match status" value="1"/>
</dbReference>
<dbReference type="GO" id="GO:0008236">
    <property type="term" value="F:serine-type peptidase activity"/>
    <property type="evidence" value="ECO:0007669"/>
    <property type="project" value="UniProtKB-KW"/>
</dbReference>
<organism evidence="8 9">
    <name type="scientific">Thermodesulfobium acidiphilum</name>
    <dbReference type="NCBI Taxonomy" id="1794699"/>
    <lineage>
        <taxon>Bacteria</taxon>
        <taxon>Pseudomonadati</taxon>
        <taxon>Thermodesulfobiota</taxon>
        <taxon>Thermodesulfobiia</taxon>
        <taxon>Thermodesulfobiales</taxon>
        <taxon>Thermodesulfobiaceae</taxon>
        <taxon>Thermodesulfobium</taxon>
    </lineage>
</organism>
<reference evidence="8 9" key="1">
    <citation type="submission" date="2017-04" db="EMBL/GenBank/DDBJ databases">
        <title>Genomic insights into metabolism of Thermodesulfobium acidiphilum.</title>
        <authorList>
            <person name="Toshchakov S.V."/>
            <person name="Frolov E.N."/>
            <person name="Kublanov I.V."/>
            <person name="Samarov N.I."/>
            <person name="Novikov A."/>
            <person name="Lebedinsky A.V."/>
            <person name="Bonch-Osmolovskaya E.A."/>
            <person name="Chernyh N.A."/>
        </authorList>
    </citation>
    <scope>NUCLEOTIDE SEQUENCE [LARGE SCALE GENOMIC DNA]</scope>
    <source>
        <strain evidence="8 9">3127-1</strain>
    </source>
</reference>
<dbReference type="CDD" id="cd06782">
    <property type="entry name" value="cpPDZ_CPP-like"/>
    <property type="match status" value="1"/>
</dbReference>
<evidence type="ECO:0000259" key="7">
    <source>
        <dbReference type="PROSITE" id="PS50106"/>
    </source>
</evidence>
<feature type="domain" description="PDZ" evidence="7">
    <location>
        <begin position="86"/>
        <end position="154"/>
    </location>
</feature>
<keyword evidence="3 5" id="KW-0378">Hydrolase</keyword>
<keyword evidence="4 5" id="KW-0720">Serine protease</keyword>
<dbReference type="RefSeq" id="WP_108309495.1">
    <property type="nucleotide sequence ID" value="NZ_CP020921.1"/>
</dbReference>
<dbReference type="SMART" id="SM00245">
    <property type="entry name" value="TSPc"/>
    <property type="match status" value="1"/>
</dbReference>
<dbReference type="Pfam" id="PF22694">
    <property type="entry name" value="CtpB_N-like"/>
    <property type="match status" value="1"/>
</dbReference>
<evidence type="ECO:0000256" key="2">
    <source>
        <dbReference type="ARBA" id="ARBA00022670"/>
    </source>
</evidence>
<keyword evidence="9" id="KW-1185">Reference proteome</keyword>
<dbReference type="SUPFAM" id="SSF52096">
    <property type="entry name" value="ClpP/crotonase"/>
    <property type="match status" value="1"/>
</dbReference>
<name>A0A2R4W1Z6_THEAF</name>
<dbReference type="InterPro" id="IPR055210">
    <property type="entry name" value="CtpA/B_N"/>
</dbReference>
<dbReference type="SMART" id="SM00228">
    <property type="entry name" value="PDZ"/>
    <property type="match status" value="1"/>
</dbReference>
<dbReference type="GO" id="GO:0007165">
    <property type="term" value="P:signal transduction"/>
    <property type="evidence" value="ECO:0007669"/>
    <property type="project" value="TreeGrafter"/>
</dbReference>
<sequence>MGKRIKYGFILFLVSVIAFSAGFTLKSNMASGSTNWGMLQYVYNLVENYYVAPSTLDPTKLVEGAIRGMVQAVGDPYTRYVDPESFAQMKDQLEGSFSGIGIEMGVKDKSIVVIAPIEGTPAYKAGIKANDRIVSVDGKPIDGMDINQVVKLIRGPVGTQVKIGIERKGELKEFNITRETIEINSVTFRPITYQIGYLRISTFNDKTYDEFKSYLPEIEKMKALILDLRNDPGGTVKTCLDIAGYFVGDNPVVITVNRNGNQTKVYSPYKDSKLDIPVVVLVNEGSASAAEILSGAMKDYGYTLIGEKTFGKGLIQSVIPLYDNSALVITTEKYLTPLGHDINKIGIEPNIIVPDPKDWQDMGKNPEKDPQLNEAIKILREKDGIY</sequence>
<evidence type="ECO:0000256" key="1">
    <source>
        <dbReference type="ARBA" id="ARBA00009179"/>
    </source>
</evidence>
<dbReference type="AlphaFoldDB" id="A0A2R4W1Z6"/>
<dbReference type="EMBL" id="CP020921">
    <property type="protein sequence ID" value="AWB10712.1"/>
    <property type="molecule type" value="Genomic_DNA"/>
</dbReference>
<dbReference type="Gene3D" id="3.90.226.10">
    <property type="entry name" value="2-enoyl-CoA Hydratase, Chain A, domain 1"/>
    <property type="match status" value="1"/>
</dbReference>
<dbReference type="InterPro" id="IPR036034">
    <property type="entry name" value="PDZ_sf"/>
</dbReference>
<keyword evidence="2 5" id="KW-0645">Protease</keyword>
<evidence type="ECO:0000256" key="4">
    <source>
        <dbReference type="ARBA" id="ARBA00022825"/>
    </source>
</evidence>
<dbReference type="Pfam" id="PF17820">
    <property type="entry name" value="PDZ_6"/>
    <property type="match status" value="1"/>
</dbReference>
<dbReference type="PANTHER" id="PTHR32060:SF30">
    <property type="entry name" value="CARBOXY-TERMINAL PROCESSING PROTEASE CTPA"/>
    <property type="match status" value="1"/>
</dbReference>
<evidence type="ECO:0000256" key="3">
    <source>
        <dbReference type="ARBA" id="ARBA00022801"/>
    </source>
</evidence>
<evidence type="ECO:0000313" key="8">
    <source>
        <dbReference type="EMBL" id="AWB10712.1"/>
    </source>
</evidence>
<dbReference type="PANTHER" id="PTHR32060">
    <property type="entry name" value="TAIL-SPECIFIC PROTEASE"/>
    <property type="match status" value="1"/>
</dbReference>
<dbReference type="NCBIfam" id="TIGR00225">
    <property type="entry name" value="prc"/>
    <property type="match status" value="1"/>
</dbReference>
<dbReference type="CDD" id="cd07560">
    <property type="entry name" value="Peptidase_S41_CPP"/>
    <property type="match status" value="1"/>
</dbReference>
<dbReference type="GO" id="GO:0030288">
    <property type="term" value="C:outer membrane-bounded periplasmic space"/>
    <property type="evidence" value="ECO:0007669"/>
    <property type="project" value="TreeGrafter"/>
</dbReference>